<evidence type="ECO:0000256" key="5">
    <source>
        <dbReference type="ARBA" id="ARBA00022692"/>
    </source>
</evidence>
<dbReference type="EMBL" id="JARAOO010000012">
    <property type="protein sequence ID" value="KAJ7949738.1"/>
    <property type="molecule type" value="Genomic_DNA"/>
</dbReference>
<proteinExistence type="inferred from homology"/>
<name>A0AAD7PBR5_QUISA</name>
<evidence type="ECO:0000256" key="8">
    <source>
        <dbReference type="ARBA" id="ARBA00022989"/>
    </source>
</evidence>
<keyword evidence="4" id="KW-0433">Leucine-rich repeat</keyword>
<dbReference type="Pfam" id="PF08263">
    <property type="entry name" value="LRRNT_2"/>
    <property type="match status" value="1"/>
</dbReference>
<evidence type="ECO:0000256" key="9">
    <source>
        <dbReference type="ARBA" id="ARBA00023136"/>
    </source>
</evidence>
<keyword evidence="15" id="KW-0418">Kinase</keyword>
<evidence type="ECO:0000256" key="3">
    <source>
        <dbReference type="ARBA" id="ARBA00022475"/>
    </source>
</evidence>
<dbReference type="InterPro" id="IPR001611">
    <property type="entry name" value="Leu-rich_rpt"/>
</dbReference>
<keyword evidence="11" id="KW-0325">Glycoprotein</keyword>
<evidence type="ECO:0000256" key="10">
    <source>
        <dbReference type="ARBA" id="ARBA00023170"/>
    </source>
</evidence>
<organism evidence="15 16">
    <name type="scientific">Quillaja saponaria</name>
    <name type="common">Soap bark tree</name>
    <dbReference type="NCBI Taxonomy" id="32244"/>
    <lineage>
        <taxon>Eukaryota</taxon>
        <taxon>Viridiplantae</taxon>
        <taxon>Streptophyta</taxon>
        <taxon>Embryophyta</taxon>
        <taxon>Tracheophyta</taxon>
        <taxon>Spermatophyta</taxon>
        <taxon>Magnoliopsida</taxon>
        <taxon>eudicotyledons</taxon>
        <taxon>Gunneridae</taxon>
        <taxon>Pentapetalae</taxon>
        <taxon>rosids</taxon>
        <taxon>fabids</taxon>
        <taxon>Fabales</taxon>
        <taxon>Quillajaceae</taxon>
        <taxon>Quillaja</taxon>
    </lineage>
</organism>
<dbReference type="InterPro" id="IPR003591">
    <property type="entry name" value="Leu-rich_rpt_typical-subtyp"/>
</dbReference>
<dbReference type="KEGG" id="qsa:O6P43_030039"/>
<keyword evidence="16" id="KW-1185">Reference proteome</keyword>
<comment type="similarity">
    <text evidence="2">Belongs to the RLP family.</text>
</comment>
<evidence type="ECO:0000313" key="15">
    <source>
        <dbReference type="EMBL" id="KAJ7949738.1"/>
    </source>
</evidence>
<evidence type="ECO:0000256" key="12">
    <source>
        <dbReference type="SAM" id="SignalP"/>
    </source>
</evidence>
<dbReference type="Gene3D" id="3.80.10.10">
    <property type="entry name" value="Ribonuclease Inhibitor"/>
    <property type="match status" value="2"/>
</dbReference>
<dbReference type="SUPFAM" id="SSF52058">
    <property type="entry name" value="L domain-like"/>
    <property type="match status" value="1"/>
</dbReference>
<evidence type="ECO:0000259" key="14">
    <source>
        <dbReference type="Pfam" id="PF23598"/>
    </source>
</evidence>
<feature type="chain" id="PRO_5041978031" evidence="12">
    <location>
        <begin position="18"/>
        <end position="375"/>
    </location>
</feature>
<keyword evidence="8" id="KW-1133">Transmembrane helix</keyword>
<keyword evidence="3" id="KW-1003">Cell membrane</keyword>
<keyword evidence="6 12" id="KW-0732">Signal</keyword>
<dbReference type="GO" id="GO:0016301">
    <property type="term" value="F:kinase activity"/>
    <property type="evidence" value="ECO:0007669"/>
    <property type="project" value="UniProtKB-KW"/>
</dbReference>
<evidence type="ECO:0000256" key="4">
    <source>
        <dbReference type="ARBA" id="ARBA00022614"/>
    </source>
</evidence>
<dbReference type="PANTHER" id="PTHR48063:SF98">
    <property type="entry name" value="LRR RECEPTOR-LIKE SERINE_THREONINE-PROTEIN KINASE FLS2"/>
    <property type="match status" value="1"/>
</dbReference>
<dbReference type="Pfam" id="PF23598">
    <property type="entry name" value="LRR_14"/>
    <property type="match status" value="1"/>
</dbReference>
<evidence type="ECO:0000256" key="11">
    <source>
        <dbReference type="ARBA" id="ARBA00023180"/>
    </source>
</evidence>
<feature type="domain" description="Disease resistance R13L4/SHOC-2-like LRR" evidence="14">
    <location>
        <begin position="182"/>
        <end position="372"/>
    </location>
</feature>
<dbReference type="Pfam" id="PF00560">
    <property type="entry name" value="LRR_1"/>
    <property type="match status" value="1"/>
</dbReference>
<accession>A0AAD7PBR5</accession>
<keyword evidence="10 15" id="KW-0675">Receptor</keyword>
<dbReference type="Proteomes" id="UP001163823">
    <property type="component" value="Chromosome 12"/>
</dbReference>
<evidence type="ECO:0000259" key="13">
    <source>
        <dbReference type="Pfam" id="PF08263"/>
    </source>
</evidence>
<dbReference type="InterPro" id="IPR046956">
    <property type="entry name" value="RLP23-like"/>
</dbReference>
<keyword evidence="7" id="KW-0677">Repeat</keyword>
<dbReference type="InterPro" id="IPR055414">
    <property type="entry name" value="LRR_R13L4/SHOC2-like"/>
</dbReference>
<evidence type="ECO:0000256" key="7">
    <source>
        <dbReference type="ARBA" id="ARBA00022737"/>
    </source>
</evidence>
<sequence length="375" mass="42450">MLLSITITSFSFTSCKAEYSSYMTCNVKEKQALPRIKKKLVDPTNWLSSWSVSNQQDCCKWVGIRCNNSTGQVTQLLLGSLRSLTHLNLNDAGFSGLIPHQLGNLSNLHYLNLGNNWDLQADNLHWTSNLLSLEYLELNQVYFHSELNNWLQVFSTLPSSIKELHLRGCTTQSMVVPPQGYANISKFTTLRVFDLSENQLNGEFMHMLSNLTSLELLDLLRNSLQGEIPQTILNFQNLRELYLNGNELIGQIPESLGRLRKLEYLYLGDNSLTGLIPTSLGNLSSLRVLHLGENKLNGTLPRSLGILANLLNLIVWHNLLEVPVVEARFSKLSKLKILDMSFTNMFFNVSSSWVPPFQLTHLFMDSCKMGPKFPL</sequence>
<gene>
    <name evidence="15" type="ORF">O6P43_030039</name>
</gene>
<dbReference type="SMART" id="SM00369">
    <property type="entry name" value="LRR_TYP"/>
    <property type="match status" value="4"/>
</dbReference>
<reference evidence="15" key="1">
    <citation type="journal article" date="2023" name="Science">
        <title>Elucidation of the pathway for biosynthesis of saponin adjuvants from the soapbark tree.</title>
        <authorList>
            <person name="Reed J."/>
            <person name="Orme A."/>
            <person name="El-Demerdash A."/>
            <person name="Owen C."/>
            <person name="Martin L.B.B."/>
            <person name="Misra R.C."/>
            <person name="Kikuchi S."/>
            <person name="Rejzek M."/>
            <person name="Martin A.C."/>
            <person name="Harkess A."/>
            <person name="Leebens-Mack J."/>
            <person name="Louveau T."/>
            <person name="Stephenson M.J."/>
            <person name="Osbourn A."/>
        </authorList>
    </citation>
    <scope>NUCLEOTIDE SEQUENCE</scope>
    <source>
        <strain evidence="15">S10</strain>
    </source>
</reference>
<feature type="signal peptide" evidence="12">
    <location>
        <begin position="1"/>
        <end position="17"/>
    </location>
</feature>
<evidence type="ECO:0000256" key="6">
    <source>
        <dbReference type="ARBA" id="ARBA00022729"/>
    </source>
</evidence>
<dbReference type="GO" id="GO:0005886">
    <property type="term" value="C:plasma membrane"/>
    <property type="evidence" value="ECO:0007669"/>
    <property type="project" value="UniProtKB-SubCell"/>
</dbReference>
<comment type="subcellular location">
    <subcellularLocation>
        <location evidence="1">Cell membrane</location>
        <topology evidence="1">Single-pass type I membrane protein</topology>
    </subcellularLocation>
</comment>
<protein>
    <submittedName>
        <fullName evidence="15">Leucine-rich repeat receptor protein kinase</fullName>
    </submittedName>
</protein>
<keyword evidence="9" id="KW-0472">Membrane</keyword>
<comment type="caution">
    <text evidence="15">The sequence shown here is derived from an EMBL/GenBank/DDBJ whole genome shotgun (WGS) entry which is preliminary data.</text>
</comment>
<dbReference type="PANTHER" id="PTHR48063">
    <property type="entry name" value="LRR RECEPTOR-LIKE KINASE"/>
    <property type="match status" value="1"/>
</dbReference>
<dbReference type="InterPro" id="IPR032675">
    <property type="entry name" value="LRR_dom_sf"/>
</dbReference>
<dbReference type="InterPro" id="IPR013210">
    <property type="entry name" value="LRR_N_plant-typ"/>
</dbReference>
<keyword evidence="15" id="KW-0808">Transferase</keyword>
<dbReference type="AlphaFoldDB" id="A0AAD7PBR5"/>
<dbReference type="FunFam" id="3.80.10.10:FF:000413">
    <property type="entry name" value="Inactive leucine-rich repeat receptor-like protein kinase"/>
    <property type="match status" value="1"/>
</dbReference>
<keyword evidence="5" id="KW-0812">Transmembrane</keyword>
<evidence type="ECO:0000256" key="1">
    <source>
        <dbReference type="ARBA" id="ARBA00004251"/>
    </source>
</evidence>
<evidence type="ECO:0000256" key="2">
    <source>
        <dbReference type="ARBA" id="ARBA00009592"/>
    </source>
</evidence>
<feature type="domain" description="Leucine-rich repeat-containing N-terminal plant-type" evidence="13">
    <location>
        <begin position="29"/>
        <end position="67"/>
    </location>
</feature>
<evidence type="ECO:0000313" key="16">
    <source>
        <dbReference type="Proteomes" id="UP001163823"/>
    </source>
</evidence>